<keyword evidence="2" id="KW-1185">Reference proteome</keyword>
<dbReference type="KEGG" id="bnn:FOA43_000310"/>
<name>A0A875RW60_EENNA</name>
<organism evidence="1 2">
    <name type="scientific">Eeniella nana</name>
    <name type="common">Yeast</name>
    <name type="synonym">Brettanomyces nanus</name>
    <dbReference type="NCBI Taxonomy" id="13502"/>
    <lineage>
        <taxon>Eukaryota</taxon>
        <taxon>Fungi</taxon>
        <taxon>Dikarya</taxon>
        <taxon>Ascomycota</taxon>
        <taxon>Saccharomycotina</taxon>
        <taxon>Pichiomycetes</taxon>
        <taxon>Pichiales</taxon>
        <taxon>Pichiaceae</taxon>
        <taxon>Brettanomyces</taxon>
    </lineage>
</organism>
<protein>
    <submittedName>
        <fullName evidence="1">Uncharacterized protein</fullName>
    </submittedName>
</protein>
<reference evidence="1" key="1">
    <citation type="submission" date="2020-10" db="EMBL/GenBank/DDBJ databases">
        <authorList>
            <person name="Roach M.J.R."/>
        </authorList>
    </citation>
    <scope>NUCLEOTIDE SEQUENCE</scope>
    <source>
        <strain evidence="1">CBS 1945</strain>
    </source>
</reference>
<dbReference type="GeneID" id="62193711"/>
<dbReference type="EMBL" id="CP064812">
    <property type="protein sequence ID" value="QPG73006.1"/>
    <property type="molecule type" value="Genomic_DNA"/>
</dbReference>
<evidence type="ECO:0000313" key="2">
    <source>
        <dbReference type="Proteomes" id="UP000662931"/>
    </source>
</evidence>
<gene>
    <name evidence="1" type="ORF">FOA43_000310</name>
</gene>
<accession>A0A875RW60</accession>
<proteinExistence type="predicted"/>
<dbReference type="AlphaFoldDB" id="A0A875RW60"/>
<evidence type="ECO:0000313" key="1">
    <source>
        <dbReference type="EMBL" id="QPG73006.1"/>
    </source>
</evidence>
<dbReference type="RefSeq" id="XP_038776571.1">
    <property type="nucleotide sequence ID" value="XM_038920643.1"/>
</dbReference>
<sequence length="531" mass="60415">MGHFVSSRMMSPISATPKPGLTQVPVLIPIRNAAISSSQPPTQTFQPYASRILADESIDSVKSNERYPDNEHSYLPQPDFSNIYLPVADPMSGADSVPAEDTPELYMSSTTNYTGANGSFADGLDHTKKKQSSQFASNDHKSSLEECAAIKSVHPMFLSRKTDLSYVEDLKIPKGLLSYTFFSDVTMKLHFYAMNTMPFRICLDPSNRILIVEITKFAPLYDFMYHSLLAVSLLDLYYQKVLTGTDDVLDLDKSVYLMLGDYHMSRSMRELVEEVKVEEDVKKCVTLILTTMMHIFYATGCPHQKIASKTYYTLGKNLGILFTRYALIYKGCSCFNRACARYCLNDFSRSPLIYSPTFLYGLLDVFYPHSDQSSGKLRVKPLDKEEVAIFTSLIDRLDREYRAYMNNFEIPNPLRSVRYVTLEGLSSTPVGSPVLDGQGQHSFEFDMYGTLSRYIVDIPDRFIEMVDLGDPRALILVAYNILILSVRVYEYWPKSVFGDEIIYIDHRLDKVENSELWKSWLSVAYLSVNSR</sequence>
<dbReference type="OrthoDB" id="3990390at2759"/>
<dbReference type="Proteomes" id="UP000662931">
    <property type="component" value="Chromosome 1"/>
</dbReference>